<accession>A0A1M5T2R5</accession>
<dbReference type="Pfam" id="PF02195">
    <property type="entry name" value="ParB_N"/>
    <property type="match status" value="1"/>
</dbReference>
<dbReference type="Proteomes" id="UP000184074">
    <property type="component" value="Unassembled WGS sequence"/>
</dbReference>
<dbReference type="PANTHER" id="PTHR33375:SF1">
    <property type="entry name" value="CHROMOSOME-PARTITIONING PROTEIN PARB-RELATED"/>
    <property type="match status" value="1"/>
</dbReference>
<reference evidence="3 4" key="1">
    <citation type="submission" date="2016-11" db="EMBL/GenBank/DDBJ databases">
        <authorList>
            <person name="Jaros S."/>
            <person name="Januszkiewicz K."/>
            <person name="Wedrychowicz H."/>
        </authorList>
    </citation>
    <scope>NUCLEOTIDE SEQUENCE [LARGE SCALE GENOMIC DNA]</scope>
    <source>
        <strain evidence="3 4">DSM 28715</strain>
    </source>
</reference>
<evidence type="ECO:0000313" key="4">
    <source>
        <dbReference type="Proteomes" id="UP000184074"/>
    </source>
</evidence>
<dbReference type="OrthoDB" id="7656008at2"/>
<dbReference type="AlphaFoldDB" id="A0A1M5T2R5"/>
<dbReference type="STRING" id="1508389.SAMN05444003_3203"/>
<keyword evidence="1" id="KW-0175">Coiled coil</keyword>
<protein>
    <submittedName>
        <fullName evidence="3">Chromosome partitioning protein, ParB family</fullName>
    </submittedName>
</protein>
<evidence type="ECO:0000256" key="1">
    <source>
        <dbReference type="SAM" id="Coils"/>
    </source>
</evidence>
<dbReference type="SMART" id="SM00470">
    <property type="entry name" value="ParB"/>
    <property type="match status" value="1"/>
</dbReference>
<dbReference type="EMBL" id="FQXB01000008">
    <property type="protein sequence ID" value="SHH44900.1"/>
    <property type="molecule type" value="Genomic_DNA"/>
</dbReference>
<dbReference type="GO" id="GO:0007059">
    <property type="term" value="P:chromosome segregation"/>
    <property type="evidence" value="ECO:0007669"/>
    <property type="project" value="TreeGrafter"/>
</dbReference>
<proteinExistence type="predicted"/>
<dbReference type="InterPro" id="IPR036086">
    <property type="entry name" value="ParB/Sulfiredoxin_sf"/>
</dbReference>
<evidence type="ECO:0000259" key="2">
    <source>
        <dbReference type="SMART" id="SM00470"/>
    </source>
</evidence>
<dbReference type="Gene3D" id="3.90.1530.30">
    <property type="match status" value="1"/>
</dbReference>
<keyword evidence="4" id="KW-1185">Reference proteome</keyword>
<feature type="domain" description="ParB-like N-terminal" evidence="2">
    <location>
        <begin position="58"/>
        <end position="159"/>
    </location>
</feature>
<dbReference type="SUPFAM" id="SSF110849">
    <property type="entry name" value="ParB/Sulfiredoxin"/>
    <property type="match status" value="1"/>
</dbReference>
<dbReference type="InterPro" id="IPR003115">
    <property type="entry name" value="ParB_N"/>
</dbReference>
<dbReference type="RefSeq" id="WP_072902828.1">
    <property type="nucleotide sequence ID" value="NZ_FQXB01000008.1"/>
</dbReference>
<evidence type="ECO:0000313" key="3">
    <source>
        <dbReference type="EMBL" id="SHH44900.1"/>
    </source>
</evidence>
<name>A0A1M5T2R5_9RHOB</name>
<feature type="non-terminal residue" evidence="3">
    <location>
        <position position="1"/>
    </location>
</feature>
<dbReference type="GO" id="GO:0005694">
    <property type="term" value="C:chromosome"/>
    <property type="evidence" value="ECO:0007669"/>
    <property type="project" value="TreeGrafter"/>
</dbReference>
<dbReference type="InterPro" id="IPR050336">
    <property type="entry name" value="Chromosome_partition/occlusion"/>
</dbReference>
<dbReference type="PANTHER" id="PTHR33375">
    <property type="entry name" value="CHROMOSOME-PARTITIONING PROTEIN PARB-RELATED"/>
    <property type="match status" value="1"/>
</dbReference>
<feature type="coiled-coil region" evidence="1">
    <location>
        <begin position="15"/>
        <end position="49"/>
    </location>
</feature>
<gene>
    <name evidence="3" type="ORF">SAMN05444003_3203</name>
</gene>
<organism evidence="3 4">
    <name type="scientific">Cognatiyoonia sediminum</name>
    <dbReference type="NCBI Taxonomy" id="1508389"/>
    <lineage>
        <taxon>Bacteria</taxon>
        <taxon>Pseudomonadati</taxon>
        <taxon>Pseudomonadota</taxon>
        <taxon>Alphaproteobacteria</taxon>
        <taxon>Rhodobacterales</taxon>
        <taxon>Paracoccaceae</taxon>
        <taxon>Cognatiyoonia</taxon>
    </lineage>
</organism>
<sequence length="350" mass="38581">FPAGKVEEKERRGPMAAAITENADSLRERQRLEAEIRAENDQLAHEHVRLQSLGLIVDRVPLDQIKMSKITRDRAVAEDAELVELVESIRSVGLSNPILVERGGDGALELVQGYRRIAAFEALMADTDDANAYGAIPARVVNAGDDLETLHRRMVDENLVRKDISFAEMAQLAINYAADPGIELSDPDKAVAVLYKSTGYSKRSYIRAFIKLMDALGSELKFSQDIPRALGLKVVRMLEEVEGCKAALLLDLADLGAARTSEQEVGVLRRYVGALEEDGVPAEPSVGLAEKVEKDTRSKAKVTFQIRRPEGTAKCTAGSGRLEIRLRRDFSTIDRRRLEDAVAAMLNELD</sequence>